<protein>
    <submittedName>
        <fullName evidence="2">DUF1304 family protein</fullName>
    </submittedName>
</protein>
<reference evidence="2 3" key="1">
    <citation type="submission" date="2019-08" db="EMBL/GenBank/DDBJ databases">
        <authorList>
            <person name="Hu J."/>
        </authorList>
    </citation>
    <scope>NUCLEOTIDE SEQUENCE [LARGE SCALE GENOMIC DNA]</scope>
    <source>
        <strain evidence="2 3">NEAU-184</strain>
    </source>
</reference>
<dbReference type="InterPro" id="IPR009732">
    <property type="entry name" value="DUF1304"/>
</dbReference>
<feature type="transmembrane region" description="Helical" evidence="1">
    <location>
        <begin position="104"/>
        <end position="123"/>
    </location>
</feature>
<dbReference type="Pfam" id="PF06993">
    <property type="entry name" value="DUF1304"/>
    <property type="match status" value="1"/>
</dbReference>
<sequence>MGVVAQVLAVVEGIALIVVGIITAFFFRSPRLFRFLYIQPGDQEAVRPWAVYSGYVNMLWGLGVLAGVLAVNLGFPEVGRTLVAFTSIVLVVLGFVIVFTEIRYWRNVIVLVALPVLVIIAMLV</sequence>
<proteinExistence type="predicted"/>
<accession>A0A5S4UXR9</accession>
<keyword evidence="1" id="KW-1133">Transmembrane helix</keyword>
<comment type="caution">
    <text evidence="2">The sequence shown here is derived from an EMBL/GenBank/DDBJ whole genome shotgun (WGS) entry which is preliminary data.</text>
</comment>
<feature type="transmembrane region" description="Helical" evidence="1">
    <location>
        <begin position="49"/>
        <end position="75"/>
    </location>
</feature>
<evidence type="ECO:0000256" key="1">
    <source>
        <dbReference type="SAM" id="Phobius"/>
    </source>
</evidence>
<evidence type="ECO:0000313" key="2">
    <source>
        <dbReference type="EMBL" id="TYL50403.1"/>
    </source>
</evidence>
<feature type="transmembrane region" description="Helical" evidence="1">
    <location>
        <begin position="6"/>
        <end position="28"/>
    </location>
</feature>
<gene>
    <name evidence="2" type="ORF">FYC51_14435</name>
</gene>
<dbReference type="Proteomes" id="UP000325243">
    <property type="component" value="Unassembled WGS sequence"/>
</dbReference>
<organism evidence="2 3">
    <name type="scientific">Agromyces mariniharenae</name>
    <dbReference type="NCBI Taxonomy" id="2604423"/>
    <lineage>
        <taxon>Bacteria</taxon>
        <taxon>Bacillati</taxon>
        <taxon>Actinomycetota</taxon>
        <taxon>Actinomycetes</taxon>
        <taxon>Micrococcales</taxon>
        <taxon>Microbacteriaceae</taxon>
        <taxon>Agromyces</taxon>
    </lineage>
</organism>
<dbReference type="RefSeq" id="WP_148734504.1">
    <property type="nucleotide sequence ID" value="NZ_VSSB01000002.1"/>
</dbReference>
<evidence type="ECO:0000313" key="3">
    <source>
        <dbReference type="Proteomes" id="UP000325243"/>
    </source>
</evidence>
<dbReference type="EMBL" id="VSSB01000002">
    <property type="protein sequence ID" value="TYL50403.1"/>
    <property type="molecule type" value="Genomic_DNA"/>
</dbReference>
<feature type="transmembrane region" description="Helical" evidence="1">
    <location>
        <begin position="81"/>
        <end position="99"/>
    </location>
</feature>
<name>A0A5S4UXR9_9MICO</name>
<keyword evidence="1" id="KW-0812">Transmembrane</keyword>
<keyword evidence="1" id="KW-0472">Membrane</keyword>
<keyword evidence="3" id="KW-1185">Reference proteome</keyword>
<dbReference type="AlphaFoldDB" id="A0A5S4UXR9"/>